<dbReference type="InterPro" id="IPR036388">
    <property type="entry name" value="WH-like_DNA-bd_sf"/>
</dbReference>
<dbReference type="InterPro" id="IPR014048">
    <property type="entry name" value="MethylDNA_cys_MeTrfase_DNA-bd"/>
</dbReference>
<reference evidence="3 4" key="1">
    <citation type="submission" date="2017-02" db="EMBL/GenBank/DDBJ databases">
        <authorList>
            <person name="Peterson S.W."/>
        </authorList>
    </citation>
    <scope>NUCLEOTIDE SEQUENCE [LARGE SCALE GENOMIC DNA]</scope>
    <source>
        <strain evidence="3 4">ATCC 49788</strain>
    </source>
</reference>
<dbReference type="Pfam" id="PF01035">
    <property type="entry name" value="DNA_binding_1"/>
    <property type="match status" value="1"/>
</dbReference>
<evidence type="ECO:0000259" key="2">
    <source>
        <dbReference type="Pfam" id="PF01035"/>
    </source>
</evidence>
<accession>A0A1T4WT54</accession>
<keyword evidence="4" id="KW-1185">Reference proteome</keyword>
<dbReference type="GO" id="GO:0006281">
    <property type="term" value="P:DNA repair"/>
    <property type="evidence" value="ECO:0007669"/>
    <property type="project" value="InterPro"/>
</dbReference>
<dbReference type="CDD" id="cd06445">
    <property type="entry name" value="ATase"/>
    <property type="match status" value="1"/>
</dbReference>
<evidence type="ECO:0000313" key="4">
    <source>
        <dbReference type="Proteomes" id="UP000190460"/>
    </source>
</evidence>
<dbReference type="Proteomes" id="UP000190460">
    <property type="component" value="Unassembled WGS sequence"/>
</dbReference>
<feature type="domain" description="Methylated-DNA-[protein]-cysteine S-methyltransferase DNA binding" evidence="2">
    <location>
        <begin position="8"/>
        <end position="88"/>
    </location>
</feature>
<dbReference type="InterPro" id="IPR052520">
    <property type="entry name" value="ATL_DNA_repair"/>
</dbReference>
<dbReference type="RefSeq" id="WP_078922553.1">
    <property type="nucleotide sequence ID" value="NZ_FUYB01000009.1"/>
</dbReference>
<dbReference type="SUPFAM" id="SSF46767">
    <property type="entry name" value="Methylated DNA-protein cysteine methyltransferase, C-terminal domain"/>
    <property type="match status" value="1"/>
</dbReference>
<dbReference type="Gene3D" id="1.10.10.10">
    <property type="entry name" value="Winged helix-like DNA-binding domain superfamily/Winged helix DNA-binding domain"/>
    <property type="match status" value="1"/>
</dbReference>
<protein>
    <submittedName>
        <fullName evidence="3">O(6)-alkylguanine repair protein YbaZ</fullName>
    </submittedName>
</protein>
<name>A0A1T4WT54_9GAMM</name>
<dbReference type="PANTHER" id="PTHR42942:SF1">
    <property type="entry name" value="ALKYLTRANSFERASE-LIKE PROTEIN 1"/>
    <property type="match status" value="1"/>
</dbReference>
<keyword evidence="1" id="KW-0227">DNA damage</keyword>
<dbReference type="OrthoDB" id="9132167at2"/>
<dbReference type="InterPro" id="IPR036217">
    <property type="entry name" value="MethylDNA_cys_MeTrfase_DNAb"/>
</dbReference>
<dbReference type="GO" id="GO:0003824">
    <property type="term" value="F:catalytic activity"/>
    <property type="evidence" value="ECO:0007669"/>
    <property type="project" value="InterPro"/>
</dbReference>
<evidence type="ECO:0000313" key="3">
    <source>
        <dbReference type="EMBL" id="SKA80504.1"/>
    </source>
</evidence>
<dbReference type="STRING" id="92487.SAMN02745130_02084"/>
<proteinExistence type="predicted"/>
<evidence type="ECO:0000256" key="1">
    <source>
        <dbReference type="ARBA" id="ARBA00022763"/>
    </source>
</evidence>
<dbReference type="AlphaFoldDB" id="A0A1T4WT54"/>
<gene>
    <name evidence="3" type="ORF">SAMN02745130_02084</name>
</gene>
<organism evidence="3 4">
    <name type="scientific">Thiothrix eikelboomii</name>
    <dbReference type="NCBI Taxonomy" id="92487"/>
    <lineage>
        <taxon>Bacteria</taxon>
        <taxon>Pseudomonadati</taxon>
        <taxon>Pseudomonadota</taxon>
        <taxon>Gammaproteobacteria</taxon>
        <taxon>Thiotrichales</taxon>
        <taxon>Thiotrichaceae</taxon>
        <taxon>Thiothrix</taxon>
    </lineage>
</organism>
<sequence>MAKLSKTARIYAVVQQIPVSCVATYGDIAKLAGLPRHARLVGYALHALPANSELPWYRVVNSQGQLSLGKLSPAGAAEQYERLTSEGVTFTSQGRVPLKHYRWQPHPLAWEAFILNL</sequence>
<dbReference type="PANTHER" id="PTHR42942">
    <property type="entry name" value="6-O-METHYLGUANINE DNA METHYLTRANSFERASE"/>
    <property type="match status" value="1"/>
</dbReference>
<dbReference type="EMBL" id="FUYB01000009">
    <property type="protein sequence ID" value="SKA80504.1"/>
    <property type="molecule type" value="Genomic_DNA"/>
</dbReference>